<dbReference type="EMBL" id="CP019609">
    <property type="protein sequence ID" value="AQP54035.1"/>
    <property type="molecule type" value="Genomic_DNA"/>
</dbReference>
<reference evidence="1 2" key="1">
    <citation type="journal article" date="2010" name="Int. J. Syst. Evol. Microbiol.">
        <title>Vagococcus penaei sp. nov., isolated from spoilage microbiota of cooked shrimp (Penaeus vannamei).</title>
        <authorList>
            <person name="Jaffres E."/>
            <person name="Prevost H."/>
            <person name="Rossero A."/>
            <person name="Joffraud J.J."/>
            <person name="Dousset X."/>
        </authorList>
    </citation>
    <scope>NUCLEOTIDE SEQUENCE [LARGE SCALE GENOMIC DNA]</scope>
    <source>
        <strain evidence="1 2">CD276</strain>
    </source>
</reference>
<evidence type="ECO:0000313" key="1">
    <source>
        <dbReference type="EMBL" id="AQP54035.1"/>
    </source>
</evidence>
<organism evidence="1 2">
    <name type="scientific">Vagococcus penaei</name>
    <dbReference type="NCBI Taxonomy" id="633807"/>
    <lineage>
        <taxon>Bacteria</taxon>
        <taxon>Bacillati</taxon>
        <taxon>Bacillota</taxon>
        <taxon>Bacilli</taxon>
        <taxon>Lactobacillales</taxon>
        <taxon>Enterococcaceae</taxon>
        <taxon>Vagococcus</taxon>
    </lineage>
</organism>
<keyword evidence="2" id="KW-1185">Reference proteome</keyword>
<dbReference type="AlphaFoldDB" id="A0A1Q2D6Z4"/>
<gene>
    <name evidence="1" type="ORF">BW732_07280</name>
</gene>
<proteinExistence type="predicted"/>
<name>A0A1Q2D6Z4_9ENTE</name>
<evidence type="ECO:0000313" key="2">
    <source>
        <dbReference type="Proteomes" id="UP000188246"/>
    </source>
</evidence>
<accession>A0A1Q2D6Z4</accession>
<dbReference type="Proteomes" id="UP000188246">
    <property type="component" value="Chromosome"/>
</dbReference>
<sequence length="118" mass="13295">MKLSVTFKELLTNTGTFAVGLLLSCLMIVLALMLLMIDKTQVSQHSILGRYLVFAMIQQVLTLNFVGVIIAFFYYRTLPVKSQQDKILTFMPILIMAILLLLSVLMSLISFNLFNTSV</sequence>
<dbReference type="KEGG" id="vpi:BW732_07280"/>
<dbReference type="PROSITE" id="PS51257">
    <property type="entry name" value="PROKAR_LIPOPROTEIN"/>
    <property type="match status" value="1"/>
</dbReference>
<protein>
    <submittedName>
        <fullName evidence="1">Uncharacterized protein</fullName>
    </submittedName>
</protein>